<dbReference type="EMBL" id="CAJNNV010025477">
    <property type="protein sequence ID" value="CAE8614717.1"/>
    <property type="molecule type" value="Genomic_DNA"/>
</dbReference>
<feature type="domain" description="J" evidence="2">
    <location>
        <begin position="5"/>
        <end position="60"/>
    </location>
</feature>
<feature type="region of interest" description="Disordered" evidence="1">
    <location>
        <begin position="194"/>
        <end position="240"/>
    </location>
</feature>
<proteinExistence type="predicted"/>
<evidence type="ECO:0000313" key="4">
    <source>
        <dbReference type="Proteomes" id="UP000654075"/>
    </source>
</evidence>
<dbReference type="InterPro" id="IPR036869">
    <property type="entry name" value="J_dom_sf"/>
</dbReference>
<gene>
    <name evidence="3" type="ORF">PGLA1383_LOCUS32438</name>
</gene>
<dbReference type="InterPro" id="IPR001623">
    <property type="entry name" value="DnaJ_domain"/>
</dbReference>
<feature type="compositionally biased region" description="Polar residues" evidence="1">
    <location>
        <begin position="153"/>
        <end position="164"/>
    </location>
</feature>
<dbReference type="AlphaFoldDB" id="A0A813FKL7"/>
<sequence>MAPQWCFEVLGLEPGSLAQPSEVRRAYLQRVRETHPDKGGSALEFQQVVRALELIAGGAPAADLLLGTSSQQCSRSWETSPQQQPPQPSQPSAKEAESKSSEKGEGPRKFSLDEISKLAAQVRQLYSEKARAEREEVTEKRAVTELRRFRAQRSASVARQQSESTRLDRALRSQRRSSLPVGVELCHPSATVVIGDEADVDESPVSPGARKSPDNVPFAPPPRRSRFSGDCPSVSSPRACTSSVAMPASAKEAFRAKWMRGPQGQGALRARGPARRTIDAAEADLCRMQLAFQRSGDAGVQRVLSLMAREPQGTWR</sequence>
<feature type="compositionally biased region" description="Basic and acidic residues" evidence="1">
    <location>
        <begin position="94"/>
        <end position="112"/>
    </location>
</feature>
<dbReference type="SMART" id="SM00271">
    <property type="entry name" value="DnaJ"/>
    <property type="match status" value="1"/>
</dbReference>
<name>A0A813FKL7_POLGL</name>
<comment type="caution">
    <text evidence="3">The sequence shown here is derived from an EMBL/GenBank/DDBJ whole genome shotgun (WGS) entry which is preliminary data.</text>
</comment>
<dbReference type="Gene3D" id="1.10.287.110">
    <property type="entry name" value="DnaJ domain"/>
    <property type="match status" value="1"/>
</dbReference>
<evidence type="ECO:0000259" key="2">
    <source>
        <dbReference type="PROSITE" id="PS50076"/>
    </source>
</evidence>
<dbReference type="PROSITE" id="PS50076">
    <property type="entry name" value="DNAJ_2"/>
    <property type="match status" value="1"/>
</dbReference>
<feature type="compositionally biased region" description="Polar residues" evidence="1">
    <location>
        <begin position="70"/>
        <end position="79"/>
    </location>
</feature>
<dbReference type="Proteomes" id="UP000654075">
    <property type="component" value="Unassembled WGS sequence"/>
</dbReference>
<evidence type="ECO:0000313" key="3">
    <source>
        <dbReference type="EMBL" id="CAE8614717.1"/>
    </source>
</evidence>
<evidence type="ECO:0000256" key="1">
    <source>
        <dbReference type="SAM" id="MobiDB-lite"/>
    </source>
</evidence>
<dbReference type="SUPFAM" id="SSF46565">
    <property type="entry name" value="Chaperone J-domain"/>
    <property type="match status" value="1"/>
</dbReference>
<organism evidence="3 4">
    <name type="scientific">Polarella glacialis</name>
    <name type="common">Dinoflagellate</name>
    <dbReference type="NCBI Taxonomy" id="89957"/>
    <lineage>
        <taxon>Eukaryota</taxon>
        <taxon>Sar</taxon>
        <taxon>Alveolata</taxon>
        <taxon>Dinophyceae</taxon>
        <taxon>Suessiales</taxon>
        <taxon>Suessiaceae</taxon>
        <taxon>Polarella</taxon>
    </lineage>
</organism>
<feature type="region of interest" description="Disordered" evidence="1">
    <location>
        <begin position="70"/>
        <end position="112"/>
    </location>
</feature>
<dbReference type="CDD" id="cd06257">
    <property type="entry name" value="DnaJ"/>
    <property type="match status" value="1"/>
</dbReference>
<reference evidence="3" key="1">
    <citation type="submission" date="2021-02" db="EMBL/GenBank/DDBJ databases">
        <authorList>
            <person name="Dougan E. K."/>
            <person name="Rhodes N."/>
            <person name="Thang M."/>
            <person name="Chan C."/>
        </authorList>
    </citation>
    <scope>NUCLEOTIDE SEQUENCE</scope>
</reference>
<keyword evidence="4" id="KW-1185">Reference proteome</keyword>
<feature type="region of interest" description="Disordered" evidence="1">
    <location>
        <begin position="150"/>
        <end position="173"/>
    </location>
</feature>
<accession>A0A813FKL7</accession>
<protein>
    <recommendedName>
        <fullName evidence="2">J domain-containing protein</fullName>
    </recommendedName>
</protein>